<dbReference type="EMBL" id="QFPO01000005">
    <property type="protein sequence ID" value="PZQ16532.1"/>
    <property type="molecule type" value="Genomic_DNA"/>
</dbReference>
<proteinExistence type="inferred from homology"/>
<reference evidence="5 6" key="1">
    <citation type="submission" date="2017-08" db="EMBL/GenBank/DDBJ databases">
        <title>Infants hospitalized years apart are colonized by the same room-sourced microbial strains.</title>
        <authorList>
            <person name="Brooks B."/>
            <person name="Olm M.R."/>
            <person name="Firek B.A."/>
            <person name="Baker R."/>
            <person name="Thomas B.C."/>
            <person name="Morowitz M.J."/>
            <person name="Banfield J.F."/>
        </authorList>
    </citation>
    <scope>NUCLEOTIDE SEQUENCE [LARGE SCALE GENOMIC DNA]</scope>
    <source>
        <strain evidence="5">S2_005_003_R2_42</strain>
    </source>
</reference>
<dbReference type="InterPro" id="IPR027417">
    <property type="entry name" value="P-loop_NTPase"/>
</dbReference>
<accession>A0A2W5KHW5</accession>
<dbReference type="CDD" id="cd00882">
    <property type="entry name" value="Ras_like_GTPase"/>
    <property type="match status" value="1"/>
</dbReference>
<dbReference type="Proteomes" id="UP000249046">
    <property type="component" value="Unassembled WGS sequence"/>
</dbReference>
<evidence type="ECO:0000256" key="4">
    <source>
        <dbReference type="ARBA" id="ARBA00023134"/>
    </source>
</evidence>
<gene>
    <name evidence="5" type="ORF">DI564_07865</name>
</gene>
<evidence type="ECO:0000313" key="5">
    <source>
        <dbReference type="EMBL" id="PZQ16532.1"/>
    </source>
</evidence>
<evidence type="ECO:0000256" key="1">
    <source>
        <dbReference type="ARBA" id="ARBA00005290"/>
    </source>
</evidence>
<dbReference type="InterPro" id="IPR004130">
    <property type="entry name" value="Gpn"/>
</dbReference>
<dbReference type="PANTHER" id="PTHR42708:SF1">
    <property type="entry name" value="GLIDING MOTILITY PROTEIN MGLA"/>
    <property type="match status" value="1"/>
</dbReference>
<protein>
    <submittedName>
        <fullName evidence="5">GTP-binding protein</fullName>
    </submittedName>
</protein>
<evidence type="ECO:0000313" key="6">
    <source>
        <dbReference type="Proteomes" id="UP000249046"/>
    </source>
</evidence>
<sequence length="184" mass="19896">MAREHVILFAGPMGAGKTTAIASLSEIPVVRTEAHNTDTGRNAKATTTVALDYGEITLADGDKVRLYGLPGQERFDFMWRILEPRAIGMVLLIDNVGADPLADLDHYLDAFARFRDRGAVVIGVTRTDLARQPSIDDYYARLRSRALFLPVLEVDTRDPAQAGVLLSALIVSIEARSDAAGASA</sequence>
<dbReference type="PANTHER" id="PTHR42708">
    <property type="entry name" value="ATP/GTP-BINDING PROTEIN-RELATED"/>
    <property type="match status" value="1"/>
</dbReference>
<dbReference type="InterPro" id="IPR052705">
    <property type="entry name" value="Gliding_Motility_GTPase"/>
</dbReference>
<keyword evidence="3" id="KW-0378">Hydrolase</keyword>
<keyword evidence="4" id="KW-0342">GTP-binding</keyword>
<dbReference type="Pfam" id="PF03029">
    <property type="entry name" value="ATP_bind_1"/>
    <property type="match status" value="1"/>
</dbReference>
<dbReference type="SUPFAM" id="SSF52540">
    <property type="entry name" value="P-loop containing nucleoside triphosphate hydrolases"/>
    <property type="match status" value="1"/>
</dbReference>
<dbReference type="Gene3D" id="3.40.50.300">
    <property type="entry name" value="P-loop containing nucleotide triphosphate hydrolases"/>
    <property type="match status" value="1"/>
</dbReference>
<evidence type="ECO:0000256" key="3">
    <source>
        <dbReference type="ARBA" id="ARBA00022801"/>
    </source>
</evidence>
<comment type="caution">
    <text evidence="5">The sequence shown here is derived from an EMBL/GenBank/DDBJ whole genome shotgun (WGS) entry which is preliminary data.</text>
</comment>
<dbReference type="GO" id="GO:0005525">
    <property type="term" value="F:GTP binding"/>
    <property type="evidence" value="ECO:0007669"/>
    <property type="project" value="UniProtKB-KW"/>
</dbReference>
<name>A0A2W5KHW5_9GAMM</name>
<dbReference type="AlphaFoldDB" id="A0A2W5KHW5"/>
<dbReference type="GO" id="GO:0016787">
    <property type="term" value="F:hydrolase activity"/>
    <property type="evidence" value="ECO:0007669"/>
    <property type="project" value="UniProtKB-KW"/>
</dbReference>
<evidence type="ECO:0000256" key="2">
    <source>
        <dbReference type="ARBA" id="ARBA00022741"/>
    </source>
</evidence>
<keyword evidence="2" id="KW-0547">Nucleotide-binding</keyword>
<comment type="similarity">
    <text evidence="1">Belongs to the GPN-loop GTPase family.</text>
</comment>
<organism evidence="5 6">
    <name type="scientific">Rhodanobacter denitrificans</name>
    <dbReference type="NCBI Taxonomy" id="666685"/>
    <lineage>
        <taxon>Bacteria</taxon>
        <taxon>Pseudomonadati</taxon>
        <taxon>Pseudomonadota</taxon>
        <taxon>Gammaproteobacteria</taxon>
        <taxon>Lysobacterales</taxon>
        <taxon>Rhodanobacteraceae</taxon>
        <taxon>Rhodanobacter</taxon>
    </lineage>
</organism>